<keyword evidence="7" id="KW-1185">Reference proteome</keyword>
<dbReference type="EMBL" id="LT552482">
    <property type="protein sequence ID" value="SAL99108.1"/>
    <property type="molecule type" value="Genomic_DNA"/>
</dbReference>
<evidence type="ECO:0000313" key="6">
    <source>
        <dbReference type="EMBL" id="SAL99108.1"/>
    </source>
</evidence>
<feature type="compositionally biased region" description="Polar residues" evidence="4">
    <location>
        <begin position="51"/>
        <end position="61"/>
    </location>
</feature>
<protein>
    <recommendedName>
        <fullName evidence="5">G-patch domain-containing protein</fullName>
    </recommendedName>
</protein>
<evidence type="ECO:0000256" key="2">
    <source>
        <dbReference type="ARBA" id="ARBA00022884"/>
    </source>
</evidence>
<feature type="region of interest" description="Disordered" evidence="4">
    <location>
        <begin position="94"/>
        <end position="116"/>
    </location>
</feature>
<dbReference type="GO" id="GO:0000398">
    <property type="term" value="P:mRNA splicing, via spliceosome"/>
    <property type="evidence" value="ECO:0007669"/>
    <property type="project" value="TreeGrafter"/>
</dbReference>
<dbReference type="PROSITE" id="PS50174">
    <property type="entry name" value="G_PATCH"/>
    <property type="match status" value="1"/>
</dbReference>
<sequence length="362" mass="40291">MFSQSKQSQPTFKIVIRSDLSSASPPNDHKTSFDSAPLAATTPTVDEAAQHRSSIPGSTTAGEGERKRKQSERDGGFLTTKRVCAQLGKWTQKRDELEASRQQGDDDLTAQEQQQQQTIDIGHGDTDYGDYQLMACLLCNRKFKSNQDVTRHQALSDLHKVRHKLTVLYMELLCYIWGREGGGGWAICRMGSDGFWCMEGYRLDIGGFLDGYAKLVLFMARIYQASESSSPLSTSYRNRAAERRQAYHQPERPIFDDQHQRPMPKKPSHVNPKRSQESAASASIPIKDDNIGAKMLKQMGWKKGQGLGKEGTGIANPISAERYAQGVGLGSANAKSRTDGGAGDTYKDRARELARRRLQEEL</sequence>
<evidence type="ECO:0000256" key="4">
    <source>
        <dbReference type="SAM" id="MobiDB-lite"/>
    </source>
</evidence>
<keyword evidence="2" id="KW-0694">RNA-binding</keyword>
<dbReference type="Pfam" id="PF01585">
    <property type="entry name" value="G-patch"/>
    <property type="match status" value="1"/>
</dbReference>
<evidence type="ECO:0000313" key="7">
    <source>
        <dbReference type="Proteomes" id="UP000078561"/>
    </source>
</evidence>
<evidence type="ECO:0000256" key="3">
    <source>
        <dbReference type="ARBA" id="ARBA00023242"/>
    </source>
</evidence>
<dbReference type="GO" id="GO:0005634">
    <property type="term" value="C:nucleus"/>
    <property type="evidence" value="ECO:0007669"/>
    <property type="project" value="UniProtKB-SubCell"/>
</dbReference>
<dbReference type="AlphaFoldDB" id="A0A168MSJ0"/>
<evidence type="ECO:0000256" key="1">
    <source>
        <dbReference type="ARBA" id="ARBA00004123"/>
    </source>
</evidence>
<feature type="compositionally biased region" description="Basic residues" evidence="4">
    <location>
        <begin position="262"/>
        <end position="272"/>
    </location>
</feature>
<feature type="compositionally biased region" description="Basic and acidic residues" evidence="4">
    <location>
        <begin position="63"/>
        <end position="75"/>
    </location>
</feature>
<name>A0A168MSJ0_ABSGL</name>
<proteinExistence type="predicted"/>
<dbReference type="OMA" id="AYGQPEK"/>
<dbReference type="PANTHER" id="PTHR13948">
    <property type="entry name" value="RNA-BINDING PROTEIN"/>
    <property type="match status" value="1"/>
</dbReference>
<keyword evidence="3" id="KW-0539">Nucleus</keyword>
<feature type="region of interest" description="Disordered" evidence="4">
    <location>
        <begin position="231"/>
        <end position="287"/>
    </location>
</feature>
<dbReference type="InterPro" id="IPR000467">
    <property type="entry name" value="G_patch_dom"/>
</dbReference>
<reference evidence="6" key="1">
    <citation type="submission" date="2016-04" db="EMBL/GenBank/DDBJ databases">
        <authorList>
            <person name="Evans L.H."/>
            <person name="Alamgir A."/>
            <person name="Owens N."/>
            <person name="Weber N.D."/>
            <person name="Virtaneva K."/>
            <person name="Barbian K."/>
            <person name="Babar A."/>
            <person name="Rosenke K."/>
        </authorList>
    </citation>
    <scope>NUCLEOTIDE SEQUENCE [LARGE SCALE GENOMIC DNA]</scope>
    <source>
        <strain evidence="6">CBS 101.48</strain>
    </source>
</reference>
<dbReference type="PANTHER" id="PTHR13948:SF3">
    <property type="entry name" value="FI21118P1"/>
    <property type="match status" value="1"/>
</dbReference>
<dbReference type="SMART" id="SM00443">
    <property type="entry name" value="G_patch"/>
    <property type="match status" value="1"/>
</dbReference>
<organism evidence="6">
    <name type="scientific">Absidia glauca</name>
    <name type="common">Pin mould</name>
    <dbReference type="NCBI Taxonomy" id="4829"/>
    <lineage>
        <taxon>Eukaryota</taxon>
        <taxon>Fungi</taxon>
        <taxon>Fungi incertae sedis</taxon>
        <taxon>Mucoromycota</taxon>
        <taxon>Mucoromycotina</taxon>
        <taxon>Mucoromycetes</taxon>
        <taxon>Mucorales</taxon>
        <taxon>Cunninghamellaceae</taxon>
        <taxon>Absidia</taxon>
    </lineage>
</organism>
<dbReference type="STRING" id="4829.A0A168MSJ0"/>
<dbReference type="InParanoid" id="A0A168MSJ0"/>
<feature type="compositionally biased region" description="Basic and acidic residues" evidence="4">
    <location>
        <begin position="239"/>
        <end position="260"/>
    </location>
</feature>
<dbReference type="Proteomes" id="UP000078561">
    <property type="component" value="Unassembled WGS sequence"/>
</dbReference>
<gene>
    <name evidence="6" type="primary">ABSGL_04689.1 scaffold 5764</name>
</gene>
<feature type="domain" description="G-patch" evidence="5">
    <location>
        <begin position="288"/>
        <end position="334"/>
    </location>
</feature>
<accession>A0A168MSJ0</accession>
<dbReference type="OrthoDB" id="4822at2759"/>
<comment type="subcellular location">
    <subcellularLocation>
        <location evidence="1">Nucleus</location>
    </subcellularLocation>
</comment>
<feature type="region of interest" description="Disordered" evidence="4">
    <location>
        <begin position="328"/>
        <end position="348"/>
    </location>
</feature>
<evidence type="ECO:0000259" key="5">
    <source>
        <dbReference type="PROSITE" id="PS50174"/>
    </source>
</evidence>
<feature type="region of interest" description="Disordered" evidence="4">
    <location>
        <begin position="1"/>
        <end position="75"/>
    </location>
</feature>
<feature type="compositionally biased region" description="Polar residues" evidence="4">
    <location>
        <begin position="1"/>
        <end position="11"/>
    </location>
</feature>
<dbReference type="GO" id="GO:0003723">
    <property type="term" value="F:RNA binding"/>
    <property type="evidence" value="ECO:0007669"/>
    <property type="project" value="UniProtKB-KW"/>
</dbReference>